<protein>
    <recommendedName>
        <fullName evidence="2">SANT domain-containing protein</fullName>
    </recommendedName>
</protein>
<feature type="region of interest" description="Disordered" evidence="1">
    <location>
        <begin position="995"/>
        <end position="1029"/>
    </location>
</feature>
<organism evidence="3 4">
    <name type="scientific">Vigna mungo</name>
    <name type="common">Black gram</name>
    <name type="synonym">Phaseolus mungo</name>
    <dbReference type="NCBI Taxonomy" id="3915"/>
    <lineage>
        <taxon>Eukaryota</taxon>
        <taxon>Viridiplantae</taxon>
        <taxon>Streptophyta</taxon>
        <taxon>Embryophyta</taxon>
        <taxon>Tracheophyta</taxon>
        <taxon>Spermatophyta</taxon>
        <taxon>Magnoliopsida</taxon>
        <taxon>eudicotyledons</taxon>
        <taxon>Gunneridae</taxon>
        <taxon>Pentapetalae</taxon>
        <taxon>rosids</taxon>
        <taxon>fabids</taxon>
        <taxon>Fabales</taxon>
        <taxon>Fabaceae</taxon>
        <taxon>Papilionoideae</taxon>
        <taxon>50 kb inversion clade</taxon>
        <taxon>NPAAA clade</taxon>
        <taxon>indigoferoid/millettioid clade</taxon>
        <taxon>Phaseoleae</taxon>
        <taxon>Vigna</taxon>
    </lineage>
</organism>
<feature type="region of interest" description="Disordered" evidence="1">
    <location>
        <begin position="918"/>
        <end position="950"/>
    </location>
</feature>
<dbReference type="SMART" id="SM00717">
    <property type="entry name" value="SANT"/>
    <property type="match status" value="1"/>
</dbReference>
<feature type="region of interest" description="Disordered" evidence="1">
    <location>
        <begin position="1268"/>
        <end position="1297"/>
    </location>
</feature>
<feature type="region of interest" description="Disordered" evidence="1">
    <location>
        <begin position="767"/>
        <end position="797"/>
    </location>
</feature>
<evidence type="ECO:0000313" key="4">
    <source>
        <dbReference type="Proteomes" id="UP001374535"/>
    </source>
</evidence>
<feature type="compositionally biased region" description="Basic residues" evidence="1">
    <location>
        <begin position="604"/>
        <end position="614"/>
    </location>
</feature>
<dbReference type="InterPro" id="IPR001005">
    <property type="entry name" value="SANT/Myb"/>
</dbReference>
<sequence length="1418" mass="160197">MNTQQRLHYIEQNHYVHNDHNKKHEREGSMELKPFHKWNSSGRITEETRKRPRLGWSDGISKLQEKKIESETSTATPTSVHYSSLSGLRTVKGGNGYGSESNGRNSRAPRDPRPQLLENVRKKETDNVVIPSSNIYSMKTFQQHYDKYENKKNEGESSVQLNPIKRWNRYERFYHGETGKEKEKKIDVLEKSSDEIEESRKRRRLNWGEGLTKYEKKKREVEGLSVSSAAAVAAIPTSTSVASSFLPGVDDILHVKTPTGDTDRIDILSTSVVKLVDSADLSSSLGRSNAMTKVLIWKTMISKVLEETQTKINSLENELKTIESESQSGHSPEALPIAPSDDGNIEKMALSPPKLRTEDTLCECETIISCNREIAKESSAVFDKLCPKECHKVMCSGLLSNENAAVKEKLAEKEWFGRFKEKVLITKYKALDYLWKKDMLLQSLRNSSNDCLKNRSFSRHRFPFPGKKLSLVPTSEMINFTSQLLQESQNEVKKGILKMPSLILDEKDKMISMFKSRNGVVEDPVAVEKERVRINPWTSDERKIYVEKFRVFGKDFRKIASFLDHKTIADCVEFYYRSHKLDCFEQDKKRKSRGNEKLSATKVGLRRSGRKRNSKVNVVSEKKLNEAPLKKRVIPCTRRTPSGRLFLWRKDDVLKASMRDDINTCRSNSDSLAIVVDQGERVSNDVLVGLCDSLPKSDTNNKNGDWRNLNHDDESQHVEDRDKVVSIVSNESKIVQDIMQEGDETMKFVPTSKVLESLVNEVNAVETKLDTNKNDDQRNLNHDESQPEEDGNVSKSMEIRNTVSNECVTGHEIMELGDDVRECVPTYERAESPMIEVNGAQDEVNSCKNEDQRNLNHDEFHLVEDRNASESTEVISMVSNECIVIQDILEDGDEDTKIVPTSVVVESLVNEVNVVEQKSHTNEVEDERNLNHDESPVVEDGTVSESKERTVSSDCIIMEDIVEVGESLVHEVNGSRDEATKFVPTSVIVESPVNEVNDARAESGTNKKDSEGNLNHDEFQTKEDGNVSESTEIINTVSGDCTILQNIMEEGDKVTDFVPTSVIVECPVNEVNVVEVNPETNNMEDQRNMNHDGFQSVEDKNEPESTEIISNVSSDYVIMQNMVEEGEKVSEFVPASEIVEFPMNEVDAVDAKSYYNENEDQSDLKHEESQAMEGCNVSETTELEDEVKKLVFTSETVEPCQTHSAAEMLVSENTIDTSVLQEITTLQPQDDNDKLNSMSIGGNDELHKPGISLKEAVDRQEKADICCSSSSTATDVPQNIEETDEHEKADWSGSSDSEIAPTNPVVFKLFGKVMVVPSSEEKHDLTVMENGESGEIEDLADEQVEHSERPKRRVSEPKLDIPHVAHVFFIPRRTHFSPFVRPIRRVYKTLISRTIAATFVCPLDVIKTRLQVHGLPQG</sequence>
<feature type="compositionally biased region" description="Polar residues" evidence="1">
    <location>
        <begin position="71"/>
        <end position="87"/>
    </location>
</feature>
<feature type="compositionally biased region" description="Basic and acidic residues" evidence="1">
    <location>
        <begin position="704"/>
        <end position="720"/>
    </location>
</feature>
<feature type="compositionally biased region" description="Basic and acidic residues" evidence="1">
    <location>
        <begin position="997"/>
        <end position="1025"/>
    </location>
</feature>
<feature type="region of interest" description="Disordered" evidence="1">
    <location>
        <begin position="594"/>
        <end position="616"/>
    </location>
</feature>
<feature type="compositionally biased region" description="Basic and acidic residues" evidence="1">
    <location>
        <begin position="918"/>
        <end position="935"/>
    </location>
</feature>
<evidence type="ECO:0000313" key="3">
    <source>
        <dbReference type="EMBL" id="WVZ14485.1"/>
    </source>
</evidence>
<dbReference type="EMBL" id="CP144697">
    <property type="protein sequence ID" value="WVZ14485.1"/>
    <property type="molecule type" value="Genomic_DNA"/>
</dbReference>
<dbReference type="InterPro" id="IPR009057">
    <property type="entry name" value="Homeodomain-like_sf"/>
</dbReference>
<feature type="compositionally biased region" description="Basic and acidic residues" evidence="1">
    <location>
        <begin position="767"/>
        <end position="785"/>
    </location>
</feature>
<accession>A0AAQ3NSF3</accession>
<name>A0AAQ3NSF3_VIGMU</name>
<feature type="region of interest" description="Disordered" evidence="1">
    <location>
        <begin position="322"/>
        <end position="344"/>
    </location>
</feature>
<dbReference type="SUPFAM" id="SSF46689">
    <property type="entry name" value="Homeodomain-like"/>
    <property type="match status" value="1"/>
</dbReference>
<feature type="region of interest" description="Disordered" evidence="1">
    <location>
        <begin position="67"/>
        <end position="115"/>
    </location>
</feature>
<dbReference type="PANTHER" id="PTHR47340">
    <property type="entry name" value="DUPLICATED HOMEODOMAIN-LIKE SUPERFAMILY PROTEIN"/>
    <property type="match status" value="1"/>
</dbReference>
<feature type="domain" description="SANT" evidence="2">
    <location>
        <begin position="532"/>
        <end position="583"/>
    </location>
</feature>
<dbReference type="PROSITE" id="PS51293">
    <property type="entry name" value="SANT"/>
    <property type="match status" value="1"/>
</dbReference>
<dbReference type="Gene3D" id="1.10.10.60">
    <property type="entry name" value="Homeodomain-like"/>
    <property type="match status" value="1"/>
</dbReference>
<reference evidence="3 4" key="1">
    <citation type="journal article" date="2023" name="Life. Sci Alliance">
        <title>Evolutionary insights into 3D genome organization and epigenetic landscape of Vigna mungo.</title>
        <authorList>
            <person name="Junaid A."/>
            <person name="Singh B."/>
            <person name="Bhatia S."/>
        </authorList>
    </citation>
    <scope>NUCLEOTIDE SEQUENCE [LARGE SCALE GENOMIC DNA]</scope>
    <source>
        <strain evidence="3">Urdbean</strain>
    </source>
</reference>
<proteinExistence type="predicted"/>
<dbReference type="InterPro" id="IPR017884">
    <property type="entry name" value="SANT_dom"/>
</dbReference>
<feature type="region of interest" description="Disordered" evidence="1">
    <location>
        <begin position="701"/>
        <end position="720"/>
    </location>
</feature>
<keyword evidence="4" id="KW-1185">Reference proteome</keyword>
<evidence type="ECO:0000259" key="2">
    <source>
        <dbReference type="PROSITE" id="PS51293"/>
    </source>
</evidence>
<gene>
    <name evidence="3" type="ORF">V8G54_012051</name>
</gene>
<evidence type="ECO:0000256" key="1">
    <source>
        <dbReference type="SAM" id="MobiDB-lite"/>
    </source>
</evidence>
<dbReference type="PANTHER" id="PTHR47340:SF1">
    <property type="entry name" value="DUPLICATED HOMEODOMAIN-LIKE SUPERFAMILY PROTEIN"/>
    <property type="match status" value="1"/>
</dbReference>
<feature type="compositionally biased region" description="Polar residues" evidence="1">
    <location>
        <begin position="1268"/>
        <end position="1277"/>
    </location>
</feature>
<dbReference type="Proteomes" id="UP001374535">
    <property type="component" value="Chromosome 4"/>
</dbReference>